<reference evidence="2 3" key="1">
    <citation type="journal article" date="2007" name="Nature">
        <title>Evolution of genes and genomes on the Drosophila phylogeny.</title>
        <authorList>
            <consortium name="Drosophila 12 Genomes Consortium"/>
            <person name="Clark A.G."/>
            <person name="Eisen M.B."/>
            <person name="Smith D.R."/>
            <person name="Bergman C.M."/>
            <person name="Oliver B."/>
            <person name="Markow T.A."/>
            <person name="Kaufman T.C."/>
            <person name="Kellis M."/>
            <person name="Gelbart W."/>
            <person name="Iyer V.N."/>
            <person name="Pollard D.A."/>
            <person name="Sackton T.B."/>
            <person name="Larracuente A.M."/>
            <person name="Singh N.D."/>
            <person name="Abad J.P."/>
            <person name="Abt D.N."/>
            <person name="Adryan B."/>
            <person name="Aguade M."/>
            <person name="Akashi H."/>
            <person name="Anderson W.W."/>
            <person name="Aquadro C.F."/>
            <person name="Ardell D.H."/>
            <person name="Arguello R."/>
            <person name="Artieri C.G."/>
            <person name="Barbash D.A."/>
            <person name="Barker D."/>
            <person name="Barsanti P."/>
            <person name="Batterham P."/>
            <person name="Batzoglou S."/>
            <person name="Begun D."/>
            <person name="Bhutkar A."/>
            <person name="Blanco E."/>
            <person name="Bosak S.A."/>
            <person name="Bradley R.K."/>
            <person name="Brand A.D."/>
            <person name="Brent M.R."/>
            <person name="Brooks A.N."/>
            <person name="Brown R.H."/>
            <person name="Butlin R.K."/>
            <person name="Caggese C."/>
            <person name="Calvi B.R."/>
            <person name="Bernardo de Carvalho A."/>
            <person name="Caspi A."/>
            <person name="Castrezana S."/>
            <person name="Celniker S.E."/>
            <person name="Chang J.L."/>
            <person name="Chapple C."/>
            <person name="Chatterji S."/>
            <person name="Chinwalla A."/>
            <person name="Civetta A."/>
            <person name="Clifton S.W."/>
            <person name="Comeron J.M."/>
            <person name="Costello J.C."/>
            <person name="Coyne J.A."/>
            <person name="Daub J."/>
            <person name="David R.G."/>
            <person name="Delcher A.L."/>
            <person name="Delehaunty K."/>
            <person name="Do C.B."/>
            <person name="Ebling H."/>
            <person name="Edwards K."/>
            <person name="Eickbush T."/>
            <person name="Evans J.D."/>
            <person name="Filipski A."/>
            <person name="Findeiss S."/>
            <person name="Freyhult E."/>
            <person name="Fulton L."/>
            <person name="Fulton R."/>
            <person name="Garcia A.C."/>
            <person name="Gardiner A."/>
            <person name="Garfield D.A."/>
            <person name="Garvin B.E."/>
            <person name="Gibson G."/>
            <person name="Gilbert D."/>
            <person name="Gnerre S."/>
            <person name="Godfrey J."/>
            <person name="Good R."/>
            <person name="Gotea V."/>
            <person name="Gravely B."/>
            <person name="Greenberg A.J."/>
            <person name="Griffiths-Jones S."/>
            <person name="Gross S."/>
            <person name="Guigo R."/>
            <person name="Gustafson E.A."/>
            <person name="Haerty W."/>
            <person name="Hahn M.W."/>
            <person name="Halligan D.L."/>
            <person name="Halpern A.L."/>
            <person name="Halter G.M."/>
            <person name="Han M.V."/>
            <person name="Heger A."/>
            <person name="Hillier L."/>
            <person name="Hinrichs A.S."/>
            <person name="Holmes I."/>
            <person name="Hoskins R.A."/>
            <person name="Hubisz M.J."/>
            <person name="Hultmark D."/>
            <person name="Huntley M.A."/>
            <person name="Jaffe D.B."/>
            <person name="Jagadeeshan S."/>
            <person name="Jeck W.R."/>
            <person name="Johnson J."/>
            <person name="Jones C.D."/>
            <person name="Jordan W.C."/>
            <person name="Karpen G.H."/>
            <person name="Kataoka E."/>
            <person name="Keightley P.D."/>
            <person name="Kheradpour P."/>
            <person name="Kirkness E.F."/>
            <person name="Koerich L.B."/>
            <person name="Kristiansen K."/>
            <person name="Kudrna D."/>
            <person name="Kulathinal R.J."/>
            <person name="Kumar S."/>
            <person name="Kwok R."/>
            <person name="Lander E."/>
            <person name="Langley C.H."/>
            <person name="Lapoint R."/>
            <person name="Lazzaro B.P."/>
            <person name="Lee S.J."/>
            <person name="Levesque L."/>
            <person name="Li R."/>
            <person name="Lin C.F."/>
            <person name="Lin M.F."/>
            <person name="Lindblad-Toh K."/>
            <person name="Llopart A."/>
            <person name="Long M."/>
            <person name="Low L."/>
            <person name="Lozovsky E."/>
            <person name="Lu J."/>
            <person name="Luo M."/>
            <person name="Machado C.A."/>
            <person name="Makalowski W."/>
            <person name="Marzo M."/>
            <person name="Matsuda M."/>
            <person name="Matzkin L."/>
            <person name="McAllister B."/>
            <person name="McBride C.S."/>
            <person name="McKernan B."/>
            <person name="McKernan K."/>
            <person name="Mendez-Lago M."/>
            <person name="Minx P."/>
            <person name="Mollenhauer M.U."/>
            <person name="Montooth K."/>
            <person name="Mount S.M."/>
            <person name="Mu X."/>
            <person name="Myers E."/>
            <person name="Negre B."/>
            <person name="Newfeld S."/>
            <person name="Nielsen R."/>
            <person name="Noor M.A."/>
            <person name="O'Grady P."/>
            <person name="Pachter L."/>
            <person name="Papaceit M."/>
            <person name="Parisi M.J."/>
            <person name="Parisi M."/>
            <person name="Parts L."/>
            <person name="Pedersen J.S."/>
            <person name="Pesole G."/>
            <person name="Phillippy A.M."/>
            <person name="Ponting C.P."/>
            <person name="Pop M."/>
            <person name="Porcelli D."/>
            <person name="Powell J.R."/>
            <person name="Prohaska S."/>
            <person name="Pruitt K."/>
            <person name="Puig M."/>
            <person name="Quesneville H."/>
            <person name="Ram K.R."/>
            <person name="Rand D."/>
            <person name="Rasmussen M.D."/>
            <person name="Reed L.K."/>
            <person name="Reenan R."/>
            <person name="Reily A."/>
            <person name="Remington K.A."/>
            <person name="Rieger T.T."/>
            <person name="Ritchie M.G."/>
            <person name="Robin C."/>
            <person name="Rogers Y.H."/>
            <person name="Rohde C."/>
            <person name="Rozas J."/>
            <person name="Rubenfield M.J."/>
            <person name="Ruiz A."/>
            <person name="Russo S."/>
            <person name="Salzberg S.L."/>
            <person name="Sanchez-Gracia A."/>
            <person name="Saranga D.J."/>
            <person name="Sato H."/>
            <person name="Schaeffer S.W."/>
            <person name="Schatz M.C."/>
            <person name="Schlenke T."/>
            <person name="Schwartz R."/>
            <person name="Segarra C."/>
            <person name="Singh R.S."/>
            <person name="Sirot L."/>
            <person name="Sirota M."/>
            <person name="Sisneros N.B."/>
            <person name="Smith C.D."/>
            <person name="Smith T.F."/>
            <person name="Spieth J."/>
            <person name="Stage D.E."/>
            <person name="Stark A."/>
            <person name="Stephan W."/>
            <person name="Strausberg R.L."/>
            <person name="Strempel S."/>
            <person name="Sturgill D."/>
            <person name="Sutton G."/>
            <person name="Sutton G.G."/>
            <person name="Tao W."/>
            <person name="Teichmann S."/>
            <person name="Tobari Y.N."/>
            <person name="Tomimura Y."/>
            <person name="Tsolas J.M."/>
            <person name="Valente V.L."/>
            <person name="Venter E."/>
            <person name="Venter J.C."/>
            <person name="Vicario S."/>
            <person name="Vieira F.G."/>
            <person name="Vilella A.J."/>
            <person name="Villasante A."/>
            <person name="Walenz B."/>
            <person name="Wang J."/>
            <person name="Wasserman M."/>
            <person name="Watts T."/>
            <person name="Wilson D."/>
            <person name="Wilson R.K."/>
            <person name="Wing R.A."/>
            <person name="Wolfner M.F."/>
            <person name="Wong A."/>
            <person name="Wong G.K."/>
            <person name="Wu C.I."/>
            <person name="Wu G."/>
            <person name="Yamamoto D."/>
            <person name="Yang H.P."/>
            <person name="Yang S.P."/>
            <person name="Yorke J.A."/>
            <person name="Yoshida K."/>
            <person name="Zdobnov E."/>
            <person name="Zhang P."/>
            <person name="Zhang Y."/>
            <person name="Zimin A.V."/>
            <person name="Baldwin J."/>
            <person name="Abdouelleil A."/>
            <person name="Abdulkadir J."/>
            <person name="Abebe A."/>
            <person name="Abera B."/>
            <person name="Abreu J."/>
            <person name="Acer S.C."/>
            <person name="Aftuck L."/>
            <person name="Alexander A."/>
            <person name="An P."/>
            <person name="Anderson E."/>
            <person name="Anderson S."/>
            <person name="Arachi H."/>
            <person name="Azer M."/>
            <person name="Bachantsang P."/>
            <person name="Barry A."/>
            <person name="Bayul T."/>
            <person name="Berlin A."/>
            <person name="Bessette D."/>
            <person name="Bloom T."/>
            <person name="Blye J."/>
            <person name="Boguslavskiy L."/>
            <person name="Bonnet C."/>
            <person name="Boukhgalter B."/>
            <person name="Bourzgui I."/>
            <person name="Brown A."/>
            <person name="Cahill P."/>
            <person name="Channer S."/>
            <person name="Cheshatsang Y."/>
            <person name="Chuda L."/>
            <person name="Citroen M."/>
            <person name="Collymore A."/>
            <person name="Cooke P."/>
            <person name="Costello M."/>
            <person name="D'Aco K."/>
            <person name="Daza R."/>
            <person name="De Haan G."/>
            <person name="DeGray S."/>
            <person name="DeMaso C."/>
            <person name="Dhargay N."/>
            <person name="Dooley K."/>
            <person name="Dooley E."/>
            <person name="Doricent M."/>
            <person name="Dorje P."/>
            <person name="Dorjee K."/>
            <person name="Dupes A."/>
            <person name="Elong R."/>
            <person name="Falk J."/>
            <person name="Farina A."/>
            <person name="Faro S."/>
            <person name="Ferguson D."/>
            <person name="Fisher S."/>
            <person name="Foley C.D."/>
            <person name="Franke A."/>
            <person name="Friedrich D."/>
            <person name="Gadbois L."/>
            <person name="Gearin G."/>
            <person name="Gearin C.R."/>
            <person name="Giannoukos G."/>
            <person name="Goode T."/>
            <person name="Graham J."/>
            <person name="Grandbois E."/>
            <person name="Grewal S."/>
            <person name="Gyaltsen K."/>
            <person name="Hafez N."/>
            <person name="Hagos B."/>
            <person name="Hall J."/>
            <person name="Henson C."/>
            <person name="Hollinger A."/>
            <person name="Honan T."/>
            <person name="Huard M.D."/>
            <person name="Hughes L."/>
            <person name="Hurhula B."/>
            <person name="Husby M.E."/>
            <person name="Kamat A."/>
            <person name="Kanga B."/>
            <person name="Kashin S."/>
            <person name="Khazanovich D."/>
            <person name="Kisner P."/>
            <person name="Lance K."/>
            <person name="Lara M."/>
            <person name="Lee W."/>
            <person name="Lennon N."/>
            <person name="Letendre F."/>
            <person name="LeVine R."/>
            <person name="Lipovsky A."/>
            <person name="Liu X."/>
            <person name="Liu J."/>
            <person name="Liu S."/>
            <person name="Lokyitsang T."/>
            <person name="Lokyitsang Y."/>
            <person name="Lubonja R."/>
            <person name="Lui A."/>
            <person name="MacDonald P."/>
            <person name="Magnisalis V."/>
            <person name="Maru K."/>
            <person name="Matthews C."/>
            <person name="McCusker W."/>
            <person name="McDonough S."/>
            <person name="Mehta T."/>
            <person name="Meldrim J."/>
            <person name="Meneus L."/>
            <person name="Mihai O."/>
            <person name="Mihalev A."/>
            <person name="Mihova T."/>
            <person name="Mittelman R."/>
            <person name="Mlenga V."/>
            <person name="Montmayeur A."/>
            <person name="Mulrain L."/>
            <person name="Navidi A."/>
            <person name="Naylor J."/>
            <person name="Negash T."/>
            <person name="Nguyen T."/>
            <person name="Nguyen N."/>
            <person name="Nicol R."/>
            <person name="Norbu C."/>
            <person name="Norbu N."/>
            <person name="Novod N."/>
            <person name="O'Neill B."/>
            <person name="Osman S."/>
            <person name="Markiewicz E."/>
            <person name="Oyono O.L."/>
            <person name="Patti C."/>
            <person name="Phunkhang P."/>
            <person name="Pierre F."/>
            <person name="Priest M."/>
            <person name="Raghuraman S."/>
            <person name="Rege F."/>
            <person name="Reyes R."/>
            <person name="Rise C."/>
            <person name="Rogov P."/>
            <person name="Ross K."/>
            <person name="Ryan E."/>
            <person name="Settipalli S."/>
            <person name="Shea T."/>
            <person name="Sherpa N."/>
            <person name="Shi L."/>
            <person name="Shih D."/>
            <person name="Sparrow T."/>
            <person name="Spaulding J."/>
            <person name="Stalker J."/>
            <person name="Stange-Thomann N."/>
            <person name="Stavropoulos S."/>
            <person name="Stone C."/>
            <person name="Strader C."/>
            <person name="Tesfaye S."/>
            <person name="Thomson T."/>
            <person name="Thoulutsang Y."/>
            <person name="Thoulutsang D."/>
            <person name="Topham K."/>
            <person name="Topping I."/>
            <person name="Tsamla T."/>
            <person name="Vassiliev H."/>
            <person name="Vo A."/>
            <person name="Wangchuk T."/>
            <person name="Wangdi T."/>
            <person name="Weiand M."/>
            <person name="Wilkinson J."/>
            <person name="Wilson A."/>
            <person name="Yadav S."/>
            <person name="Young G."/>
            <person name="Yu Q."/>
            <person name="Zembek L."/>
            <person name="Zhong D."/>
            <person name="Zimmer A."/>
            <person name="Zwirko Z."/>
            <person name="Jaffe D.B."/>
            <person name="Alvarez P."/>
            <person name="Brockman W."/>
            <person name="Butler J."/>
            <person name="Chin C."/>
            <person name="Gnerre S."/>
            <person name="Grabherr M."/>
            <person name="Kleber M."/>
            <person name="Mauceli E."/>
            <person name="MacCallum I."/>
        </authorList>
    </citation>
    <scope>NUCLEOTIDE SEQUENCE [LARGE SCALE GENOMIC DNA]</scope>
    <source>
        <strain evidence="3">Tucson 14030-0811.24</strain>
    </source>
</reference>
<proteinExistence type="predicted"/>
<organism evidence="2 3">
    <name type="scientific">Drosophila willistoni</name>
    <name type="common">Fruit fly</name>
    <dbReference type="NCBI Taxonomy" id="7260"/>
    <lineage>
        <taxon>Eukaryota</taxon>
        <taxon>Metazoa</taxon>
        <taxon>Ecdysozoa</taxon>
        <taxon>Arthropoda</taxon>
        <taxon>Hexapoda</taxon>
        <taxon>Insecta</taxon>
        <taxon>Pterygota</taxon>
        <taxon>Neoptera</taxon>
        <taxon>Endopterygota</taxon>
        <taxon>Diptera</taxon>
        <taxon>Brachycera</taxon>
        <taxon>Muscomorpha</taxon>
        <taxon>Ephydroidea</taxon>
        <taxon>Drosophilidae</taxon>
        <taxon>Drosophila</taxon>
        <taxon>Sophophora</taxon>
    </lineage>
</organism>
<feature type="region of interest" description="Disordered" evidence="1">
    <location>
        <begin position="156"/>
        <end position="201"/>
    </location>
</feature>
<protein>
    <submittedName>
        <fullName evidence="2">Uncharacterized protein</fullName>
    </submittedName>
</protein>
<evidence type="ECO:0000313" key="2">
    <source>
        <dbReference type="EMBL" id="EDW72792.1"/>
    </source>
</evidence>
<keyword evidence="3" id="KW-1185">Reference proteome</keyword>
<evidence type="ECO:0000313" key="3">
    <source>
        <dbReference type="Proteomes" id="UP000007798"/>
    </source>
</evidence>
<dbReference type="EMBL" id="CH963847">
    <property type="protein sequence ID" value="EDW72792.1"/>
    <property type="molecule type" value="Genomic_DNA"/>
</dbReference>
<gene>
    <name evidence="2" type="primary">Dwil\GK17196</name>
    <name evidence="2" type="ORF">Dwil_GK17196</name>
</gene>
<sequence>MMRATLKITQRALITNNPVKNWDGPRLVLKEMKSPLYTAGPFGSSPFTLSSARFYSLKGGDAGGGGDGDNAAKASSLSGFAAPNMGGGIIGGNAPSVTDATAKVMSSGGGSNNNKSSSYGQDNEGAAAGAKNMATSEMAADQAIIRPGKLGAAEPMECFNSAEPPTRGKAGSSGSGSSSNDHNQSSKAKSEGLGSGPSSLNEAVNMANKQIQEIIANSPDREQVEKYFFRVVAFIYDLSYLMGTWTVRFIEQKIIQNKMVQHYWKRFHEKMEQAKKD</sequence>
<feature type="region of interest" description="Disordered" evidence="1">
    <location>
        <begin position="102"/>
        <end position="133"/>
    </location>
</feature>
<dbReference type="Proteomes" id="UP000007798">
    <property type="component" value="Unassembled WGS sequence"/>
</dbReference>
<dbReference type="eggNOG" id="ENOG502TBGZ">
    <property type="taxonomic scope" value="Eukaryota"/>
</dbReference>
<dbReference type="OrthoDB" id="7845007at2759"/>
<dbReference type="KEGG" id="dwi:6639223"/>
<evidence type="ECO:0000256" key="1">
    <source>
        <dbReference type="SAM" id="MobiDB-lite"/>
    </source>
</evidence>
<dbReference type="InParanoid" id="B4MKT6"/>
<name>B4MKT6_DROWI</name>
<dbReference type="PhylomeDB" id="B4MKT6"/>
<dbReference type="AlphaFoldDB" id="B4MKT6"/>
<dbReference type="HOGENOM" id="CLU_1005681_0_0_1"/>
<accession>B4MKT6</accession>